<sequence length="114" mass="12717">MDALFPVDQAIMPYNTDYRSLCEVSSEVELEHGGYYARKSIAHAAQTAGALTALGLGTGPFTRYRGSNYGVHRELLKVEACFLWPTSPHREDPTTPCQINRGPPFSRQFPFQPI</sequence>
<evidence type="ECO:0000256" key="1">
    <source>
        <dbReference type="SAM" id="MobiDB-lite"/>
    </source>
</evidence>
<dbReference type="EMBL" id="HG792015">
    <property type="protein sequence ID" value="CDM28331.1"/>
    <property type="molecule type" value="Genomic_DNA"/>
</dbReference>
<protein>
    <submittedName>
        <fullName evidence="2">Genomic scaffold, ProqFM164S01</fullName>
    </submittedName>
</protein>
<name>W6PX32_PENRF</name>
<keyword evidence="3" id="KW-1185">Reference proteome</keyword>
<proteinExistence type="predicted"/>
<evidence type="ECO:0000313" key="3">
    <source>
        <dbReference type="Proteomes" id="UP000030686"/>
    </source>
</evidence>
<organism evidence="2 3">
    <name type="scientific">Penicillium roqueforti (strain FM164)</name>
    <dbReference type="NCBI Taxonomy" id="1365484"/>
    <lineage>
        <taxon>Eukaryota</taxon>
        <taxon>Fungi</taxon>
        <taxon>Dikarya</taxon>
        <taxon>Ascomycota</taxon>
        <taxon>Pezizomycotina</taxon>
        <taxon>Eurotiomycetes</taxon>
        <taxon>Eurotiomycetidae</taxon>
        <taxon>Eurotiales</taxon>
        <taxon>Aspergillaceae</taxon>
        <taxon>Penicillium</taxon>
    </lineage>
</organism>
<evidence type="ECO:0000313" key="2">
    <source>
        <dbReference type="EMBL" id="CDM28331.1"/>
    </source>
</evidence>
<reference evidence="2" key="1">
    <citation type="journal article" date="2014" name="Nat. Commun.">
        <title>Multiple recent horizontal transfers of a large genomic region in cheese making fungi.</title>
        <authorList>
            <person name="Cheeseman K."/>
            <person name="Ropars J."/>
            <person name="Renault P."/>
            <person name="Dupont J."/>
            <person name="Gouzy J."/>
            <person name="Branca A."/>
            <person name="Abraham A.L."/>
            <person name="Ceppi M."/>
            <person name="Conseiller E."/>
            <person name="Debuchy R."/>
            <person name="Malagnac F."/>
            <person name="Goarin A."/>
            <person name="Silar P."/>
            <person name="Lacoste S."/>
            <person name="Sallet E."/>
            <person name="Bensimon A."/>
            <person name="Giraud T."/>
            <person name="Brygoo Y."/>
        </authorList>
    </citation>
    <scope>NUCLEOTIDE SEQUENCE [LARGE SCALE GENOMIC DNA]</scope>
    <source>
        <strain evidence="2">FM164</strain>
    </source>
</reference>
<feature type="region of interest" description="Disordered" evidence="1">
    <location>
        <begin position="89"/>
        <end position="114"/>
    </location>
</feature>
<dbReference type="Proteomes" id="UP000030686">
    <property type="component" value="Unassembled WGS sequence"/>
</dbReference>
<gene>
    <name evidence="2" type="ORF">PROQFM164_S01g002142</name>
</gene>
<accession>W6PX32</accession>
<dbReference type="AlphaFoldDB" id="W6PX32"/>